<feature type="domain" description="DUF2062" evidence="3">
    <location>
        <begin position="9"/>
        <end position="149"/>
    </location>
</feature>
<keyword evidence="2" id="KW-0472">Membrane</keyword>
<evidence type="ECO:0000259" key="3">
    <source>
        <dbReference type="Pfam" id="PF09835"/>
    </source>
</evidence>
<feature type="transmembrane region" description="Helical" evidence="2">
    <location>
        <begin position="50"/>
        <end position="71"/>
    </location>
</feature>
<accession>B8DKN0</accession>
<feature type="region of interest" description="Disordered" evidence="1">
    <location>
        <begin position="176"/>
        <end position="210"/>
    </location>
</feature>
<dbReference type="STRING" id="883.DvMF_0502"/>
<dbReference type="EMBL" id="CP001197">
    <property type="protein sequence ID" value="ACL07459.1"/>
    <property type="molecule type" value="Genomic_DNA"/>
</dbReference>
<name>B8DKN0_NITV9</name>
<dbReference type="eggNOG" id="COG3216">
    <property type="taxonomic scope" value="Bacteria"/>
</dbReference>
<proteinExistence type="predicted"/>
<feature type="transmembrane region" description="Helical" evidence="2">
    <location>
        <begin position="78"/>
        <end position="95"/>
    </location>
</feature>
<keyword evidence="2" id="KW-0812">Transmembrane</keyword>
<dbReference type="KEGG" id="dvm:DvMF_0502"/>
<dbReference type="OrthoDB" id="9794343at2"/>
<dbReference type="HOGENOM" id="CLU_102912_1_1_7"/>
<dbReference type="PANTHER" id="PTHR40547:SF1">
    <property type="entry name" value="SLL0298 PROTEIN"/>
    <property type="match status" value="1"/>
</dbReference>
<evidence type="ECO:0000256" key="1">
    <source>
        <dbReference type="SAM" id="MobiDB-lite"/>
    </source>
</evidence>
<sequence>MEWWGRLRRFVRFQSLRLMRQSASAHSLAMGLAVGVFVGFLPIIPFQTVVSLALAFVLRGNPVGAAIGTFVSNPLNVIPFYAMLYWVGGLLWHTTVAFDPSHLDMTHMLELGLDFFLVMCLGGVVLGIPAALATYVLTFRGVNAYRQRRTIKLLHAWQARRDAELVPSGQTGQVARVGQAGLAAPRPTPPSQTDRTVDADATGGHDGDRS</sequence>
<feature type="transmembrane region" description="Helical" evidence="2">
    <location>
        <begin position="21"/>
        <end position="44"/>
    </location>
</feature>
<dbReference type="Pfam" id="PF09835">
    <property type="entry name" value="DUF2062"/>
    <property type="match status" value="1"/>
</dbReference>
<dbReference type="AlphaFoldDB" id="B8DKN0"/>
<dbReference type="InterPro" id="IPR018639">
    <property type="entry name" value="DUF2062"/>
</dbReference>
<keyword evidence="2" id="KW-1133">Transmembrane helix</keyword>
<reference evidence="4" key="1">
    <citation type="submission" date="2008-10" db="EMBL/GenBank/DDBJ databases">
        <title>Complete sequence of Desulfovibrio vulgaris str. 'Miyazaki F'.</title>
        <authorList>
            <person name="Lucas S."/>
            <person name="Copeland A."/>
            <person name="Lapidus A."/>
            <person name="Glavina del Rio T."/>
            <person name="Dalin E."/>
            <person name="Tice H."/>
            <person name="Bruce D."/>
            <person name="Goodwin L."/>
            <person name="Pitluck S."/>
            <person name="Sims D."/>
            <person name="Brettin T."/>
            <person name="Detter J.C."/>
            <person name="Han C."/>
            <person name="Larimer F."/>
            <person name="Land M."/>
            <person name="Hauser L."/>
            <person name="Kyrpides N."/>
            <person name="Mikhailova N."/>
            <person name="Hazen T.C."/>
            <person name="Richardson P."/>
        </authorList>
    </citation>
    <scope>NUCLEOTIDE SEQUENCE</scope>
    <source>
        <strain evidence="4">Miyazaki F</strain>
    </source>
</reference>
<dbReference type="PANTHER" id="PTHR40547">
    <property type="entry name" value="SLL0298 PROTEIN"/>
    <property type="match status" value="1"/>
</dbReference>
<feature type="compositionally biased region" description="Basic and acidic residues" evidence="1">
    <location>
        <begin position="195"/>
        <end position="210"/>
    </location>
</feature>
<protein>
    <recommendedName>
        <fullName evidence="3">DUF2062 domain-containing protein</fullName>
    </recommendedName>
</protein>
<evidence type="ECO:0000256" key="2">
    <source>
        <dbReference type="SAM" id="Phobius"/>
    </source>
</evidence>
<evidence type="ECO:0000313" key="4">
    <source>
        <dbReference type="EMBL" id="ACL07459.1"/>
    </source>
</evidence>
<feature type="transmembrane region" description="Helical" evidence="2">
    <location>
        <begin position="115"/>
        <end position="139"/>
    </location>
</feature>
<organism evidence="4">
    <name type="scientific">Nitratidesulfovibrio vulgaris (strain DSM 19637 / Miyazaki F)</name>
    <name type="common">Desulfovibrio vulgaris</name>
    <dbReference type="NCBI Taxonomy" id="883"/>
    <lineage>
        <taxon>Bacteria</taxon>
        <taxon>Pseudomonadati</taxon>
        <taxon>Thermodesulfobacteriota</taxon>
        <taxon>Desulfovibrionia</taxon>
        <taxon>Desulfovibrionales</taxon>
        <taxon>Desulfovibrionaceae</taxon>
        <taxon>Nitratidesulfovibrio</taxon>
    </lineage>
</organism>
<gene>
    <name evidence="4" type="ordered locus">DvMF_0502</name>
</gene>